<dbReference type="GO" id="GO:0015628">
    <property type="term" value="P:protein secretion by the type II secretion system"/>
    <property type="evidence" value="ECO:0007669"/>
    <property type="project" value="InterPro"/>
</dbReference>
<feature type="transmembrane region" description="Helical" evidence="9">
    <location>
        <begin position="12"/>
        <end position="32"/>
    </location>
</feature>
<keyword evidence="3" id="KW-1003">Cell membrane</keyword>
<keyword evidence="6 9" id="KW-0812">Transmembrane</keyword>
<evidence type="ECO:0000256" key="1">
    <source>
        <dbReference type="ARBA" id="ARBA00004377"/>
    </source>
</evidence>
<keyword evidence="8 9" id="KW-0472">Membrane</keyword>
<dbReference type="InterPro" id="IPR002416">
    <property type="entry name" value="T2SS_protein-GspH"/>
</dbReference>
<dbReference type="InterPro" id="IPR045584">
    <property type="entry name" value="Pilin-like"/>
</dbReference>
<evidence type="ECO:0000256" key="2">
    <source>
        <dbReference type="ARBA" id="ARBA00008358"/>
    </source>
</evidence>
<keyword evidence="7 9" id="KW-1133">Transmembrane helix</keyword>
<gene>
    <name evidence="10" type="ORF">PITCH_A190043</name>
</gene>
<dbReference type="PANTHER" id="PTHR38779">
    <property type="entry name" value="TYPE II SECRETION SYSTEM PROTEIN I-RELATED"/>
    <property type="match status" value="1"/>
</dbReference>
<comment type="subcellular location">
    <subcellularLocation>
        <location evidence="1">Cell inner membrane</location>
        <topology evidence="1">Single-pass membrane protein</topology>
    </subcellularLocation>
</comment>
<comment type="similarity">
    <text evidence="2">Belongs to the GSP I family.</text>
</comment>
<evidence type="ECO:0000256" key="7">
    <source>
        <dbReference type="ARBA" id="ARBA00022989"/>
    </source>
</evidence>
<dbReference type="InterPro" id="IPR010052">
    <property type="entry name" value="T2SS_protein-GspI"/>
</dbReference>
<dbReference type="GO" id="GO:0015627">
    <property type="term" value="C:type II protein secretion system complex"/>
    <property type="evidence" value="ECO:0007669"/>
    <property type="project" value="InterPro"/>
</dbReference>
<evidence type="ECO:0000256" key="3">
    <source>
        <dbReference type="ARBA" id="ARBA00022475"/>
    </source>
</evidence>
<dbReference type="PANTHER" id="PTHR38779:SF2">
    <property type="entry name" value="TYPE II SECRETION SYSTEM PROTEIN I-RELATED"/>
    <property type="match status" value="1"/>
</dbReference>
<keyword evidence="5" id="KW-0997">Cell inner membrane</keyword>
<dbReference type="Pfam" id="PF07963">
    <property type="entry name" value="N_methyl"/>
    <property type="match status" value="1"/>
</dbReference>
<organism evidence="10">
    <name type="scientific">uncultured Desulfobacterium sp</name>
    <dbReference type="NCBI Taxonomy" id="201089"/>
    <lineage>
        <taxon>Bacteria</taxon>
        <taxon>Pseudomonadati</taxon>
        <taxon>Thermodesulfobacteriota</taxon>
        <taxon>Desulfobacteria</taxon>
        <taxon>Desulfobacterales</taxon>
        <taxon>Desulfobacteriaceae</taxon>
        <taxon>Desulfobacterium</taxon>
        <taxon>environmental samples</taxon>
    </lineage>
</organism>
<dbReference type="GO" id="GO:0005886">
    <property type="term" value="C:plasma membrane"/>
    <property type="evidence" value="ECO:0007669"/>
    <property type="project" value="UniProtKB-SubCell"/>
</dbReference>
<evidence type="ECO:0000256" key="4">
    <source>
        <dbReference type="ARBA" id="ARBA00022481"/>
    </source>
</evidence>
<accession>A0A445MVD3</accession>
<evidence type="ECO:0000256" key="6">
    <source>
        <dbReference type="ARBA" id="ARBA00022692"/>
    </source>
</evidence>
<dbReference type="NCBIfam" id="TIGR02532">
    <property type="entry name" value="IV_pilin_GFxxxE"/>
    <property type="match status" value="1"/>
</dbReference>
<name>A0A445MVD3_9BACT</name>
<dbReference type="PRINTS" id="PR00885">
    <property type="entry name" value="BCTERIALGSPH"/>
</dbReference>
<dbReference type="SUPFAM" id="SSF54523">
    <property type="entry name" value="Pili subunits"/>
    <property type="match status" value="1"/>
</dbReference>
<dbReference type="AlphaFoldDB" id="A0A445MVD3"/>
<sequence>MFLKNRTGFTLLEVLVALLIIGISLGAVFQAFSQSKRISWKSDEQVESCRIAHNILADSQLIDSVLRQGKGAGIVQGEEGWQYTMSVTPLELNTGDGDRLYKVPSMLNLDLCLIHNQGQRERAYYLSRWYRR</sequence>
<dbReference type="InterPro" id="IPR012902">
    <property type="entry name" value="N_methyl_site"/>
</dbReference>
<dbReference type="PROSITE" id="PS00409">
    <property type="entry name" value="PROKAR_NTER_METHYL"/>
    <property type="match status" value="1"/>
</dbReference>
<protein>
    <submittedName>
        <fullName evidence="10">Putative Prepilin-type N-terminal cleavage/methylation domain-containing protein</fullName>
    </submittedName>
</protein>
<evidence type="ECO:0000313" key="10">
    <source>
        <dbReference type="EMBL" id="SPD73467.1"/>
    </source>
</evidence>
<keyword evidence="4" id="KW-0488">Methylation</keyword>
<proteinExistence type="inferred from homology"/>
<evidence type="ECO:0000256" key="5">
    <source>
        <dbReference type="ARBA" id="ARBA00022519"/>
    </source>
</evidence>
<evidence type="ECO:0000256" key="9">
    <source>
        <dbReference type="SAM" id="Phobius"/>
    </source>
</evidence>
<dbReference type="EMBL" id="OJIN01000101">
    <property type="protein sequence ID" value="SPD73467.1"/>
    <property type="molecule type" value="Genomic_DNA"/>
</dbReference>
<evidence type="ECO:0000256" key="8">
    <source>
        <dbReference type="ARBA" id="ARBA00023136"/>
    </source>
</evidence>
<reference evidence="10" key="1">
    <citation type="submission" date="2018-01" db="EMBL/GenBank/DDBJ databases">
        <authorList>
            <person name="Regsiter A."/>
            <person name="William W."/>
        </authorList>
    </citation>
    <scope>NUCLEOTIDE SEQUENCE</scope>
    <source>
        <strain evidence="10">TRIP AH-1</strain>
    </source>
</reference>